<dbReference type="PATRIC" id="fig|1088869.3.peg.343"/>
<dbReference type="Pfam" id="PF00578">
    <property type="entry name" value="AhpC-TSA"/>
    <property type="match status" value="1"/>
</dbReference>
<keyword evidence="4" id="KW-0676">Redox-active center</keyword>
<dbReference type="OrthoDB" id="9799347at2"/>
<dbReference type="PROSITE" id="PS51352">
    <property type="entry name" value="THIOREDOXIN_2"/>
    <property type="match status" value="1"/>
</dbReference>
<dbReference type="GO" id="GO:0015036">
    <property type="term" value="F:disulfide oxidoreductase activity"/>
    <property type="evidence" value="ECO:0007669"/>
    <property type="project" value="InterPro"/>
</dbReference>
<dbReference type="GO" id="GO:0017004">
    <property type="term" value="P:cytochrome complex assembly"/>
    <property type="evidence" value="ECO:0007669"/>
    <property type="project" value="UniProtKB-KW"/>
</dbReference>
<dbReference type="PANTHER" id="PTHR42852">
    <property type="entry name" value="THIOL:DISULFIDE INTERCHANGE PROTEIN DSBE"/>
    <property type="match status" value="1"/>
</dbReference>
<reference evidence="6 7" key="1">
    <citation type="submission" date="2011-10" db="EMBL/GenBank/DDBJ databases">
        <title>Genome sequence of Gluconobacter morbifer G707, isolated from Drosophila gut.</title>
        <authorList>
            <person name="Lee W.-J."/>
            <person name="Kim E.-K."/>
        </authorList>
    </citation>
    <scope>NUCLEOTIDE SEQUENCE [LARGE SCALE GENOMIC DNA]</scope>
    <source>
        <strain evidence="6 7">G707</strain>
    </source>
</reference>
<evidence type="ECO:0000256" key="1">
    <source>
        <dbReference type="ARBA" id="ARBA00004196"/>
    </source>
</evidence>
<accession>G6XFS7</accession>
<protein>
    <submittedName>
        <fullName evidence="6">Thiol:disulfide interchange protein DsbE</fullName>
    </submittedName>
</protein>
<dbReference type="InterPro" id="IPR036249">
    <property type="entry name" value="Thioredoxin-like_sf"/>
</dbReference>
<keyword evidence="3" id="KW-1015">Disulfide bond</keyword>
<dbReference type="InterPro" id="IPR000866">
    <property type="entry name" value="AhpC/TSA"/>
</dbReference>
<dbReference type="Gene3D" id="3.40.30.10">
    <property type="entry name" value="Glutaredoxin"/>
    <property type="match status" value="1"/>
</dbReference>
<dbReference type="GO" id="GO:0030288">
    <property type="term" value="C:outer membrane-bounded periplasmic space"/>
    <property type="evidence" value="ECO:0007669"/>
    <property type="project" value="InterPro"/>
</dbReference>
<feature type="domain" description="Thioredoxin" evidence="5">
    <location>
        <begin position="44"/>
        <end position="185"/>
    </location>
</feature>
<dbReference type="RefSeq" id="WP_008850492.1">
    <property type="nucleotide sequence ID" value="NZ_AGQV01000001.1"/>
</dbReference>
<evidence type="ECO:0000313" key="7">
    <source>
        <dbReference type="Proteomes" id="UP000004949"/>
    </source>
</evidence>
<proteinExistence type="predicted"/>
<keyword evidence="2" id="KW-0201">Cytochrome c-type biogenesis</keyword>
<evidence type="ECO:0000313" key="6">
    <source>
        <dbReference type="EMBL" id="EHH69035.1"/>
    </source>
</evidence>
<dbReference type="EMBL" id="AGQV01000001">
    <property type="protein sequence ID" value="EHH69035.1"/>
    <property type="molecule type" value="Genomic_DNA"/>
</dbReference>
<evidence type="ECO:0000256" key="3">
    <source>
        <dbReference type="ARBA" id="ARBA00023157"/>
    </source>
</evidence>
<dbReference type="InterPro" id="IPR004799">
    <property type="entry name" value="Periplasmic_diS_OxRdtase_DsbE"/>
</dbReference>
<dbReference type="STRING" id="1088869.GMO_03420"/>
<evidence type="ECO:0000259" key="5">
    <source>
        <dbReference type="PROSITE" id="PS51352"/>
    </source>
</evidence>
<dbReference type="eggNOG" id="COG0526">
    <property type="taxonomic scope" value="Bacteria"/>
</dbReference>
<keyword evidence="7" id="KW-1185">Reference proteome</keyword>
<gene>
    <name evidence="6" type="ORF">GMO_03420</name>
</gene>
<organism evidence="6 7">
    <name type="scientific">Gluconobacter morbifer G707</name>
    <dbReference type="NCBI Taxonomy" id="1088869"/>
    <lineage>
        <taxon>Bacteria</taxon>
        <taxon>Pseudomonadati</taxon>
        <taxon>Pseudomonadota</taxon>
        <taxon>Alphaproteobacteria</taxon>
        <taxon>Acetobacterales</taxon>
        <taxon>Acetobacteraceae</taxon>
        <taxon>Gluconobacter</taxon>
    </lineage>
</organism>
<dbReference type="Proteomes" id="UP000004949">
    <property type="component" value="Unassembled WGS sequence"/>
</dbReference>
<dbReference type="SUPFAM" id="SSF52833">
    <property type="entry name" value="Thioredoxin-like"/>
    <property type="match status" value="1"/>
</dbReference>
<dbReference type="CDD" id="cd03010">
    <property type="entry name" value="TlpA_like_DsbE"/>
    <property type="match status" value="1"/>
</dbReference>
<dbReference type="GO" id="GO:0016209">
    <property type="term" value="F:antioxidant activity"/>
    <property type="evidence" value="ECO:0007669"/>
    <property type="project" value="InterPro"/>
</dbReference>
<dbReference type="AlphaFoldDB" id="G6XFS7"/>
<evidence type="ECO:0000256" key="4">
    <source>
        <dbReference type="ARBA" id="ARBA00023284"/>
    </source>
</evidence>
<name>G6XFS7_9PROT</name>
<evidence type="ECO:0000256" key="2">
    <source>
        <dbReference type="ARBA" id="ARBA00022748"/>
    </source>
</evidence>
<dbReference type="InterPro" id="IPR013766">
    <property type="entry name" value="Thioredoxin_domain"/>
</dbReference>
<comment type="caution">
    <text evidence="6">The sequence shown here is derived from an EMBL/GenBank/DDBJ whole genome shotgun (WGS) entry which is preliminary data.</text>
</comment>
<sequence length="185" mass="20194">MNATKRGLITALPILGAGVLGVGFWKILSEMRTGQFDPRAVNNPHVGRPIPNFAMPGLPDLGDGFTDAELRSQHRPILVNFFASWCIPCVQEMPGLRAIARNMPIWGVAYEDKPENASAFVQRDGNPYARVASDRHGRVAIDWGVTGVPESFLVAPGGRIIWHGSAALDPQIYEAEITPRLATLR</sequence>
<dbReference type="InterPro" id="IPR050553">
    <property type="entry name" value="Thioredoxin_ResA/DsbE_sf"/>
</dbReference>
<comment type="subcellular location">
    <subcellularLocation>
        <location evidence="1">Cell envelope</location>
    </subcellularLocation>
</comment>
<dbReference type="PANTHER" id="PTHR42852:SF6">
    <property type="entry name" value="THIOL:DISULFIDE INTERCHANGE PROTEIN DSBE"/>
    <property type="match status" value="1"/>
</dbReference>